<evidence type="ECO:0000313" key="2">
    <source>
        <dbReference type="Proteomes" id="UP001220022"/>
    </source>
</evidence>
<name>A0ABT5ZBK2_9ACTN</name>
<comment type="caution">
    <text evidence="1">The sequence shown here is derived from an EMBL/GenBank/DDBJ whole genome shotgun (WGS) entry which is preliminary data.</text>
</comment>
<accession>A0ABT5ZBK2</accession>
<dbReference type="Proteomes" id="UP001220022">
    <property type="component" value="Unassembled WGS sequence"/>
</dbReference>
<sequence>MSNSRAQIGDLVHDEERGCQGVVTDIRGGRLILRPVAGSRQEWEPSGRVEIRESGYVAARQ</sequence>
<proteinExistence type="predicted"/>
<keyword evidence="2" id="KW-1185">Reference proteome</keyword>
<reference evidence="1 2" key="1">
    <citation type="submission" date="2023-03" db="EMBL/GenBank/DDBJ databases">
        <title>Draft genome sequence of type strain Streptomyces ferralitis JCM 14344.</title>
        <authorList>
            <person name="Klaysubun C."/>
            <person name="Duangmal K."/>
        </authorList>
    </citation>
    <scope>NUCLEOTIDE SEQUENCE [LARGE SCALE GENOMIC DNA]</scope>
    <source>
        <strain evidence="1 2">JCM 14344</strain>
    </source>
</reference>
<evidence type="ECO:0008006" key="3">
    <source>
        <dbReference type="Google" id="ProtNLM"/>
    </source>
</evidence>
<evidence type="ECO:0000313" key="1">
    <source>
        <dbReference type="EMBL" id="MDF2260926.1"/>
    </source>
</evidence>
<gene>
    <name evidence="1" type="ORF">P2L57_35995</name>
</gene>
<protein>
    <recommendedName>
        <fullName evidence="3">DUF2171 domain-containing protein</fullName>
    </recommendedName>
</protein>
<dbReference type="EMBL" id="JARHTQ010000043">
    <property type="protein sequence ID" value="MDF2260926.1"/>
    <property type="molecule type" value="Genomic_DNA"/>
</dbReference>
<organism evidence="1 2">
    <name type="scientific">Streptantibioticus ferralitis</name>
    <dbReference type="NCBI Taxonomy" id="236510"/>
    <lineage>
        <taxon>Bacteria</taxon>
        <taxon>Bacillati</taxon>
        <taxon>Actinomycetota</taxon>
        <taxon>Actinomycetes</taxon>
        <taxon>Kitasatosporales</taxon>
        <taxon>Streptomycetaceae</taxon>
        <taxon>Streptantibioticus</taxon>
    </lineage>
</organism>
<dbReference type="RefSeq" id="WP_275822018.1">
    <property type="nucleotide sequence ID" value="NZ_BAAANM010000041.1"/>
</dbReference>